<keyword evidence="2" id="KW-0859">Xylose metabolism</keyword>
<dbReference type="Pfam" id="PF00370">
    <property type="entry name" value="FGGY_N"/>
    <property type="match status" value="1"/>
</dbReference>
<comment type="similarity">
    <text evidence="1">Belongs to the FGGY kinase family.</text>
</comment>
<dbReference type="InterPro" id="IPR000577">
    <property type="entry name" value="Carb_kinase_FGGY"/>
</dbReference>
<accession>A0ABU1SCZ7</accession>
<dbReference type="Proteomes" id="UP001259347">
    <property type="component" value="Unassembled WGS sequence"/>
</dbReference>
<comment type="caution">
    <text evidence="7">The sequence shown here is derived from an EMBL/GenBank/DDBJ whole genome shotgun (WGS) entry which is preliminary data.</text>
</comment>
<dbReference type="PANTHER" id="PTHR43095:SF5">
    <property type="entry name" value="XYLULOSE KINASE"/>
    <property type="match status" value="1"/>
</dbReference>
<dbReference type="RefSeq" id="WP_310020302.1">
    <property type="nucleotide sequence ID" value="NZ_JAVDUM010000008.1"/>
</dbReference>
<dbReference type="PANTHER" id="PTHR43095">
    <property type="entry name" value="SUGAR KINASE"/>
    <property type="match status" value="1"/>
</dbReference>
<evidence type="ECO:0000256" key="4">
    <source>
        <dbReference type="ARBA" id="ARBA00022777"/>
    </source>
</evidence>
<keyword evidence="4" id="KW-0418">Kinase</keyword>
<keyword evidence="3 7" id="KW-0808">Transferase</keyword>
<dbReference type="Pfam" id="PF02782">
    <property type="entry name" value="FGGY_C"/>
    <property type="match status" value="1"/>
</dbReference>
<evidence type="ECO:0000256" key="1">
    <source>
        <dbReference type="ARBA" id="ARBA00009156"/>
    </source>
</evidence>
<dbReference type="InterPro" id="IPR050406">
    <property type="entry name" value="FGGY_Carb_Kinase"/>
</dbReference>
<dbReference type="InterPro" id="IPR018484">
    <property type="entry name" value="FGGY_N"/>
</dbReference>
<proteinExistence type="inferred from homology"/>
<feature type="domain" description="Carbohydrate kinase FGGY N-terminal" evidence="5">
    <location>
        <begin position="5"/>
        <end position="233"/>
    </location>
</feature>
<keyword evidence="8" id="KW-1185">Reference proteome</keyword>
<organism evidence="7 8">
    <name type="scientific">Microbacterium resistens</name>
    <dbReference type="NCBI Taxonomy" id="156977"/>
    <lineage>
        <taxon>Bacteria</taxon>
        <taxon>Bacillati</taxon>
        <taxon>Actinomycetota</taxon>
        <taxon>Actinomycetes</taxon>
        <taxon>Micrococcales</taxon>
        <taxon>Microbacteriaceae</taxon>
        <taxon>Microbacterium</taxon>
    </lineage>
</organism>
<gene>
    <name evidence="7" type="ORF">J2Y69_002074</name>
</gene>
<dbReference type="EC" id="2.7.1.17" evidence="7"/>
<dbReference type="SUPFAM" id="SSF53067">
    <property type="entry name" value="Actin-like ATPase domain"/>
    <property type="match status" value="2"/>
</dbReference>
<dbReference type="InterPro" id="IPR018485">
    <property type="entry name" value="FGGY_C"/>
</dbReference>
<dbReference type="EMBL" id="JAVDUM010000008">
    <property type="protein sequence ID" value="MDR6867471.1"/>
    <property type="molecule type" value="Genomic_DNA"/>
</dbReference>
<dbReference type="Gene3D" id="3.30.420.40">
    <property type="match status" value="2"/>
</dbReference>
<evidence type="ECO:0000259" key="6">
    <source>
        <dbReference type="Pfam" id="PF02782"/>
    </source>
</evidence>
<sequence length="478" mass="48843">MRDALLGIDAGTSSVKVVATDLAGRRLADRSVPYPTRTDGAGAEQDARDWWEALGAALRPVLPGLQVLAVAVTSQAPTLVPVAADGAPTGAALTWLDRRALAESAEIGALVPESRNGADPFFGTAKLAWLARHRPEELATASAVLSTNGFLVRMLTGESVLDDTTASLMQGFDEELGDFPDRLRAAVPALAKLPRIVPAETVVGEVGARAAAHTGLPIGVPVIAGGVDAIGSALEAGAFVAGDPFVDMTGFSSVTMLAVPRGTAVPGFIHSRHCTPGTDLLITAQVTAGATVDWVNGLDSATDLRSADAILARPRPGRVVMVPSLAGERTPSWNPAARGILDGIDLATDGTDLMLAAMEGNALALSRDIDALRIVGFPVGHVISTGGGASSDAWLQIKADVLGIPVLRPASGHGAAQGAAMLAGLACGLIGSIDDLRGASGEIEAEFTPDAARHEAYGASRARFDALAAVNEARRSSP</sequence>
<reference evidence="7 8" key="1">
    <citation type="submission" date="2023-07" db="EMBL/GenBank/DDBJ databases">
        <title>Sorghum-associated microbial communities from plants grown in Nebraska, USA.</title>
        <authorList>
            <person name="Schachtman D."/>
        </authorList>
    </citation>
    <scope>NUCLEOTIDE SEQUENCE [LARGE SCALE GENOMIC DNA]</scope>
    <source>
        <strain evidence="7 8">2980</strain>
    </source>
</reference>
<evidence type="ECO:0000256" key="3">
    <source>
        <dbReference type="ARBA" id="ARBA00022679"/>
    </source>
</evidence>
<dbReference type="PIRSF" id="PIRSF000538">
    <property type="entry name" value="GlpK"/>
    <property type="match status" value="1"/>
</dbReference>
<evidence type="ECO:0000259" key="5">
    <source>
        <dbReference type="Pfam" id="PF00370"/>
    </source>
</evidence>
<name>A0ABU1SCZ7_9MICO</name>
<evidence type="ECO:0000313" key="8">
    <source>
        <dbReference type="Proteomes" id="UP001259347"/>
    </source>
</evidence>
<protein>
    <submittedName>
        <fullName evidence="7">Xylulokinase</fullName>
        <ecNumber evidence="7">2.7.1.17</ecNumber>
    </submittedName>
</protein>
<keyword evidence="2" id="KW-0119">Carbohydrate metabolism</keyword>
<evidence type="ECO:0000313" key="7">
    <source>
        <dbReference type="EMBL" id="MDR6867471.1"/>
    </source>
</evidence>
<feature type="domain" description="Carbohydrate kinase FGGY C-terminal" evidence="6">
    <location>
        <begin position="252"/>
        <end position="426"/>
    </location>
</feature>
<dbReference type="GO" id="GO:0004856">
    <property type="term" value="F:D-xylulokinase activity"/>
    <property type="evidence" value="ECO:0007669"/>
    <property type="project" value="UniProtKB-EC"/>
</dbReference>
<evidence type="ECO:0000256" key="2">
    <source>
        <dbReference type="ARBA" id="ARBA00022629"/>
    </source>
</evidence>
<dbReference type="InterPro" id="IPR043129">
    <property type="entry name" value="ATPase_NBD"/>
</dbReference>